<dbReference type="RefSeq" id="WP_020885486.1">
    <property type="nucleotide sequence ID" value="NZ_ATHI01000011.1"/>
</dbReference>
<evidence type="ECO:0000256" key="3">
    <source>
        <dbReference type="SAM" id="Phobius"/>
    </source>
</evidence>
<dbReference type="PANTHER" id="PTHR32089">
    <property type="entry name" value="METHYL-ACCEPTING CHEMOTAXIS PROTEIN MCPB"/>
    <property type="match status" value="1"/>
</dbReference>
<dbReference type="PANTHER" id="PTHR32089:SF112">
    <property type="entry name" value="LYSOZYME-LIKE PROTEIN-RELATED"/>
    <property type="match status" value="1"/>
</dbReference>
<dbReference type="OrthoDB" id="9816383at2"/>
<dbReference type="Proteomes" id="UP000014975">
    <property type="component" value="Unassembled WGS sequence"/>
</dbReference>
<dbReference type="PROSITE" id="PS50111">
    <property type="entry name" value="CHEMOTAXIS_TRANSDUC_2"/>
    <property type="match status" value="1"/>
</dbReference>
<proteinExistence type="predicted"/>
<dbReference type="EMBL" id="ATHI01000011">
    <property type="protein sequence ID" value="EPR34432.1"/>
    <property type="molecule type" value="Genomic_DNA"/>
</dbReference>
<dbReference type="SMART" id="SM00283">
    <property type="entry name" value="MA"/>
    <property type="match status" value="1"/>
</dbReference>
<dbReference type="Pfam" id="PF00015">
    <property type="entry name" value="MCPsignal"/>
    <property type="match status" value="1"/>
</dbReference>
<comment type="caution">
    <text evidence="5">The sequence shown here is derived from an EMBL/GenBank/DDBJ whole genome shotgun (WGS) entry which is preliminary data.</text>
</comment>
<evidence type="ECO:0000256" key="1">
    <source>
        <dbReference type="ARBA" id="ARBA00023224"/>
    </source>
</evidence>
<dbReference type="InterPro" id="IPR004089">
    <property type="entry name" value="MCPsignal_dom"/>
</dbReference>
<reference evidence="5 6" key="1">
    <citation type="journal article" date="2013" name="Genome Announc.">
        <title>Draft genome sequences for three mercury-methylating, sulfate-reducing bacteria.</title>
        <authorList>
            <person name="Brown S.D."/>
            <person name="Hurt R.A.Jr."/>
            <person name="Gilmour C.C."/>
            <person name="Elias D.A."/>
        </authorList>
    </citation>
    <scope>NUCLEOTIDE SEQUENCE [LARGE SCALE GENOMIC DNA]</scope>
    <source>
        <strain evidence="5 6">DSM 16529</strain>
    </source>
</reference>
<dbReference type="STRING" id="1121439.dsat_0080"/>
<dbReference type="eggNOG" id="COG0840">
    <property type="taxonomic scope" value="Bacteria"/>
</dbReference>
<dbReference type="PATRIC" id="fig|1121439.3.peg.1297"/>
<feature type="transmembrane region" description="Helical" evidence="3">
    <location>
        <begin position="7"/>
        <end position="27"/>
    </location>
</feature>
<keyword evidence="3" id="KW-0812">Transmembrane</keyword>
<dbReference type="SUPFAM" id="SSF58104">
    <property type="entry name" value="Methyl-accepting chemotaxis protein (MCP) signaling domain"/>
    <property type="match status" value="1"/>
</dbReference>
<dbReference type="CDD" id="cd11386">
    <property type="entry name" value="MCP_signal"/>
    <property type="match status" value="1"/>
</dbReference>
<evidence type="ECO:0000259" key="4">
    <source>
        <dbReference type="PROSITE" id="PS50111"/>
    </source>
</evidence>
<organism evidence="5 6">
    <name type="scientific">Alkalidesulfovibrio alkalitolerans DSM 16529</name>
    <dbReference type="NCBI Taxonomy" id="1121439"/>
    <lineage>
        <taxon>Bacteria</taxon>
        <taxon>Pseudomonadati</taxon>
        <taxon>Thermodesulfobacteriota</taxon>
        <taxon>Desulfovibrionia</taxon>
        <taxon>Desulfovibrionales</taxon>
        <taxon>Desulfovibrionaceae</taxon>
        <taxon>Alkalidesulfovibrio</taxon>
    </lineage>
</organism>
<dbReference type="Gene3D" id="1.10.287.950">
    <property type="entry name" value="Methyl-accepting chemotaxis protein"/>
    <property type="match status" value="1"/>
</dbReference>
<keyword evidence="3" id="KW-0472">Membrane</keyword>
<name>S7TBA1_9BACT</name>
<keyword evidence="3" id="KW-1133">Transmembrane helix</keyword>
<feature type="domain" description="Methyl-accepting transducer" evidence="4">
    <location>
        <begin position="227"/>
        <end position="463"/>
    </location>
</feature>
<dbReference type="AlphaFoldDB" id="S7TBA1"/>
<evidence type="ECO:0000313" key="5">
    <source>
        <dbReference type="EMBL" id="EPR34432.1"/>
    </source>
</evidence>
<keyword evidence="6" id="KW-1185">Reference proteome</keyword>
<gene>
    <name evidence="5" type="ORF">dsat_0080</name>
</gene>
<dbReference type="GO" id="GO:0007165">
    <property type="term" value="P:signal transduction"/>
    <property type="evidence" value="ECO:0007669"/>
    <property type="project" value="UniProtKB-KW"/>
</dbReference>
<sequence>MRLQRTKWLFIGVQGTVLCILATLAAYHFLPWAFPFALGAAGVLAVASCIEAARCRRVYEVMLDALARRDWEAAKRAAPENGPWAEEVRRLEEQAAREALFGASFAVAGIPCCVCDDKGVILLASENFADYTGHGNAVGSDFRVLLGSALADGLDDARYPEGHVTTLEKADGTQIRTRCIASAPFETPMGRVRAVQFVPLAAKRQALEDAEKQRRLIVDTARIASDLAERLAQATEDISSASKTMSQGAARQQQETSSLAVAMDQMNATVLEVAGNATANSKAGEEALAVAMEGKALVERSMRAIDAVSASTNELSQELRTLISRSKDIGSILRVINDIADQTNLLALNAAIEAARAGDAGRGFAVVADEVRKLAEKTLHATKDVENLVSGIQQSVGTAQGSMEKTTQQVAETTDLSNRTGDALERILTSVGAVVTQTTQIATAAEEQSSAVEEISQRTQTVAEVAEEVEGSTRVQGESIAKLSALGEELREVVRSLH</sequence>
<evidence type="ECO:0000256" key="2">
    <source>
        <dbReference type="PROSITE-ProRule" id="PRU00284"/>
    </source>
</evidence>
<dbReference type="GO" id="GO:0016020">
    <property type="term" value="C:membrane"/>
    <property type="evidence" value="ECO:0007669"/>
    <property type="project" value="InterPro"/>
</dbReference>
<accession>S7TBA1</accession>
<protein>
    <submittedName>
        <fullName evidence="5">Methyl-accepting chemotaxis sensory transducer</fullName>
    </submittedName>
</protein>
<evidence type="ECO:0000313" key="6">
    <source>
        <dbReference type="Proteomes" id="UP000014975"/>
    </source>
</evidence>
<keyword evidence="1 2" id="KW-0807">Transducer</keyword>